<dbReference type="Gene3D" id="3.30.230.10">
    <property type="match status" value="1"/>
</dbReference>
<sequence>MSDAVTIDAPAKINLFLHITGRRSNGYHDLESLFVFTHAGDGITCELADTFSLAITGPFAPDLEGTDLEGTAPEDNLCLKAARLLASRVSVSGQGVRITLDKKLPIAAGIGGGSSDAAATLLALNSLWNCGLSHDELAAMSLELGADVPACLYQQALWVKGIGEDVSPVTHSLPPYILLVNPGVKVETPSVFKRFQTLEEPFVADISPDQRSDILHDTEHLFRETVNSLQAPAVSLCPVIQDVVAALSETAGCLGARMSGSGATCFALYEDETALACAEKDMKTKHPNWWVYADRLRN</sequence>
<evidence type="ECO:0000256" key="3">
    <source>
        <dbReference type="ARBA" id="ARBA00017473"/>
    </source>
</evidence>
<dbReference type="Gene3D" id="3.30.70.890">
    <property type="entry name" value="GHMP kinase, C-terminal domain"/>
    <property type="match status" value="1"/>
</dbReference>
<proteinExistence type="inferred from homology"/>
<keyword evidence="7 10" id="KW-0067">ATP-binding</keyword>
<dbReference type="GO" id="GO:0050515">
    <property type="term" value="F:4-(cytidine 5'-diphospho)-2-C-methyl-D-erythritol kinase activity"/>
    <property type="evidence" value="ECO:0007669"/>
    <property type="project" value="UniProtKB-UniRule"/>
</dbReference>
<dbReference type="GO" id="GO:0019288">
    <property type="term" value="P:isopentenyl diphosphate biosynthetic process, methylerythritol 4-phosphate pathway"/>
    <property type="evidence" value="ECO:0007669"/>
    <property type="project" value="UniProtKB-UniRule"/>
</dbReference>
<dbReference type="Proteomes" id="UP000630923">
    <property type="component" value="Unassembled WGS sequence"/>
</dbReference>
<keyword evidence="4 10" id="KW-0808">Transferase</keyword>
<keyword evidence="8 10" id="KW-0414">Isoprene biosynthesis</keyword>
<dbReference type="Pfam" id="PF00288">
    <property type="entry name" value="GHMP_kinases_N"/>
    <property type="match status" value="1"/>
</dbReference>
<keyword evidence="6 10" id="KW-0418">Kinase</keyword>
<evidence type="ECO:0000256" key="8">
    <source>
        <dbReference type="ARBA" id="ARBA00023229"/>
    </source>
</evidence>
<dbReference type="PANTHER" id="PTHR43527:SF2">
    <property type="entry name" value="4-DIPHOSPHOCYTIDYL-2-C-METHYL-D-ERYTHRITOL KINASE, CHLOROPLASTIC"/>
    <property type="match status" value="1"/>
</dbReference>
<dbReference type="EC" id="2.7.1.148" evidence="2 10"/>
<evidence type="ECO:0000256" key="2">
    <source>
        <dbReference type="ARBA" id="ARBA00012052"/>
    </source>
</evidence>
<evidence type="ECO:0000313" key="13">
    <source>
        <dbReference type="EMBL" id="GHF23582.1"/>
    </source>
</evidence>
<reference evidence="13" key="2">
    <citation type="submission" date="2020-09" db="EMBL/GenBank/DDBJ databases">
        <authorList>
            <person name="Sun Q."/>
            <person name="Kim S."/>
        </authorList>
    </citation>
    <scope>NUCLEOTIDE SEQUENCE</scope>
    <source>
        <strain evidence="13">KCTC 42590</strain>
    </source>
</reference>
<evidence type="ECO:0000256" key="1">
    <source>
        <dbReference type="ARBA" id="ARBA00009684"/>
    </source>
</evidence>
<dbReference type="NCBIfam" id="TIGR00154">
    <property type="entry name" value="ispE"/>
    <property type="match status" value="1"/>
</dbReference>
<dbReference type="InterPro" id="IPR006204">
    <property type="entry name" value="GHMP_kinase_N_dom"/>
</dbReference>
<gene>
    <name evidence="10 13" type="primary">ispE</name>
    <name evidence="13" type="ORF">GCM10017044_17670</name>
</gene>
<dbReference type="HAMAP" id="MF_00061">
    <property type="entry name" value="IspE"/>
    <property type="match status" value="1"/>
</dbReference>
<organism evidence="13 14">
    <name type="scientific">Kordiimonas sediminis</name>
    <dbReference type="NCBI Taxonomy" id="1735581"/>
    <lineage>
        <taxon>Bacteria</taxon>
        <taxon>Pseudomonadati</taxon>
        <taxon>Pseudomonadota</taxon>
        <taxon>Alphaproteobacteria</taxon>
        <taxon>Kordiimonadales</taxon>
        <taxon>Kordiimonadaceae</taxon>
        <taxon>Kordiimonas</taxon>
    </lineage>
</organism>
<dbReference type="Pfam" id="PF08544">
    <property type="entry name" value="GHMP_kinases_C"/>
    <property type="match status" value="1"/>
</dbReference>
<dbReference type="InterPro" id="IPR020568">
    <property type="entry name" value="Ribosomal_Su5_D2-typ_SF"/>
</dbReference>
<feature type="domain" description="GHMP kinase N-terminal" evidence="11">
    <location>
        <begin position="76"/>
        <end position="154"/>
    </location>
</feature>
<comment type="pathway">
    <text evidence="10">Isoprenoid biosynthesis; isopentenyl diphosphate biosynthesis via DXP pathway; isopentenyl diphosphate from 1-deoxy-D-xylulose 5-phosphate: step 3/6.</text>
</comment>
<dbReference type="GO" id="GO:0005524">
    <property type="term" value="F:ATP binding"/>
    <property type="evidence" value="ECO:0007669"/>
    <property type="project" value="UniProtKB-UniRule"/>
</dbReference>
<keyword evidence="14" id="KW-1185">Reference proteome</keyword>
<comment type="function">
    <text evidence="10">Catalyzes the phosphorylation of the position 2 hydroxy group of 4-diphosphocytidyl-2C-methyl-D-erythritol.</text>
</comment>
<dbReference type="GO" id="GO:0016114">
    <property type="term" value="P:terpenoid biosynthetic process"/>
    <property type="evidence" value="ECO:0007669"/>
    <property type="project" value="UniProtKB-UniRule"/>
</dbReference>
<evidence type="ECO:0000259" key="11">
    <source>
        <dbReference type="Pfam" id="PF00288"/>
    </source>
</evidence>
<dbReference type="SUPFAM" id="SSF54211">
    <property type="entry name" value="Ribosomal protein S5 domain 2-like"/>
    <property type="match status" value="1"/>
</dbReference>
<comment type="catalytic activity">
    <reaction evidence="10">
        <text>4-CDP-2-C-methyl-D-erythritol + ATP = 4-CDP-2-C-methyl-D-erythritol 2-phosphate + ADP + H(+)</text>
        <dbReference type="Rhea" id="RHEA:18437"/>
        <dbReference type="ChEBI" id="CHEBI:15378"/>
        <dbReference type="ChEBI" id="CHEBI:30616"/>
        <dbReference type="ChEBI" id="CHEBI:57823"/>
        <dbReference type="ChEBI" id="CHEBI:57919"/>
        <dbReference type="ChEBI" id="CHEBI:456216"/>
        <dbReference type="EC" id="2.7.1.148"/>
    </reaction>
</comment>
<dbReference type="RefSeq" id="WP_191252081.1">
    <property type="nucleotide sequence ID" value="NZ_BNCI01000002.1"/>
</dbReference>
<dbReference type="InterPro" id="IPR004424">
    <property type="entry name" value="IspE"/>
</dbReference>
<evidence type="ECO:0000256" key="6">
    <source>
        <dbReference type="ARBA" id="ARBA00022777"/>
    </source>
</evidence>
<dbReference type="EMBL" id="BNCI01000002">
    <property type="protein sequence ID" value="GHF23582.1"/>
    <property type="molecule type" value="Genomic_DNA"/>
</dbReference>
<dbReference type="InterPro" id="IPR013750">
    <property type="entry name" value="GHMP_kinase_C_dom"/>
</dbReference>
<dbReference type="PANTHER" id="PTHR43527">
    <property type="entry name" value="4-DIPHOSPHOCYTIDYL-2-C-METHYL-D-ERYTHRITOL KINASE, CHLOROPLASTIC"/>
    <property type="match status" value="1"/>
</dbReference>
<evidence type="ECO:0000256" key="4">
    <source>
        <dbReference type="ARBA" id="ARBA00022679"/>
    </source>
</evidence>
<dbReference type="InterPro" id="IPR014721">
    <property type="entry name" value="Ribsml_uS5_D2-typ_fold_subgr"/>
</dbReference>
<protein>
    <recommendedName>
        <fullName evidence="3 10">4-diphosphocytidyl-2-C-methyl-D-erythritol kinase</fullName>
        <shortName evidence="10">CMK</shortName>
        <ecNumber evidence="2 10">2.7.1.148</ecNumber>
    </recommendedName>
    <alternativeName>
        <fullName evidence="9 10">4-(cytidine-5'-diphospho)-2-C-methyl-D-erythritol kinase</fullName>
    </alternativeName>
</protein>
<comment type="caution">
    <text evidence="13">The sequence shown here is derived from an EMBL/GenBank/DDBJ whole genome shotgun (WGS) entry which is preliminary data.</text>
</comment>
<dbReference type="PIRSF" id="PIRSF010376">
    <property type="entry name" value="IspE"/>
    <property type="match status" value="1"/>
</dbReference>
<evidence type="ECO:0000256" key="5">
    <source>
        <dbReference type="ARBA" id="ARBA00022741"/>
    </source>
</evidence>
<evidence type="ECO:0000313" key="14">
    <source>
        <dbReference type="Proteomes" id="UP000630923"/>
    </source>
</evidence>
<accession>A0A919ATM5</accession>
<evidence type="ECO:0000256" key="10">
    <source>
        <dbReference type="HAMAP-Rule" id="MF_00061"/>
    </source>
</evidence>
<dbReference type="NCBIfam" id="NF011202">
    <property type="entry name" value="PRK14608.1"/>
    <property type="match status" value="1"/>
</dbReference>
<feature type="active site" evidence="10">
    <location>
        <position position="147"/>
    </location>
</feature>
<feature type="binding site" evidence="10">
    <location>
        <begin position="105"/>
        <end position="115"/>
    </location>
    <ligand>
        <name>ATP</name>
        <dbReference type="ChEBI" id="CHEBI:30616"/>
    </ligand>
</feature>
<dbReference type="InterPro" id="IPR036554">
    <property type="entry name" value="GHMP_kinase_C_sf"/>
</dbReference>
<name>A0A919ATM5_9PROT</name>
<evidence type="ECO:0000256" key="9">
    <source>
        <dbReference type="ARBA" id="ARBA00032554"/>
    </source>
</evidence>
<feature type="active site" evidence="10">
    <location>
        <position position="12"/>
    </location>
</feature>
<comment type="similarity">
    <text evidence="1 10">Belongs to the GHMP kinase family. IspE subfamily.</text>
</comment>
<evidence type="ECO:0000259" key="12">
    <source>
        <dbReference type="Pfam" id="PF08544"/>
    </source>
</evidence>
<reference evidence="13" key="1">
    <citation type="journal article" date="2014" name="Int. J. Syst. Evol. Microbiol.">
        <title>Complete genome sequence of Corynebacterium casei LMG S-19264T (=DSM 44701T), isolated from a smear-ripened cheese.</title>
        <authorList>
            <consortium name="US DOE Joint Genome Institute (JGI-PGF)"/>
            <person name="Walter F."/>
            <person name="Albersmeier A."/>
            <person name="Kalinowski J."/>
            <person name="Ruckert C."/>
        </authorList>
    </citation>
    <scope>NUCLEOTIDE SEQUENCE</scope>
    <source>
        <strain evidence="13">KCTC 42590</strain>
    </source>
</reference>
<dbReference type="AlphaFoldDB" id="A0A919ATM5"/>
<feature type="domain" description="GHMP kinase C-terminal" evidence="12">
    <location>
        <begin position="223"/>
        <end position="276"/>
    </location>
</feature>
<dbReference type="SUPFAM" id="SSF55060">
    <property type="entry name" value="GHMP Kinase, C-terminal domain"/>
    <property type="match status" value="1"/>
</dbReference>
<keyword evidence="5 10" id="KW-0547">Nucleotide-binding</keyword>
<evidence type="ECO:0000256" key="7">
    <source>
        <dbReference type="ARBA" id="ARBA00022840"/>
    </source>
</evidence>